<feature type="transmembrane region" description="Helical" evidence="6">
    <location>
        <begin position="169"/>
        <end position="191"/>
    </location>
</feature>
<feature type="region of interest" description="Disordered" evidence="5">
    <location>
        <begin position="1"/>
        <end position="35"/>
    </location>
</feature>
<dbReference type="InterPro" id="IPR029054">
    <property type="entry name" value="dUTPase-like"/>
</dbReference>
<dbReference type="EMBL" id="MTKT01002214">
    <property type="protein sequence ID" value="OWM80835.1"/>
    <property type="molecule type" value="Genomic_DNA"/>
</dbReference>
<dbReference type="Gene3D" id="2.70.40.10">
    <property type="match status" value="1"/>
</dbReference>
<evidence type="ECO:0000256" key="6">
    <source>
        <dbReference type="SAM" id="Phobius"/>
    </source>
</evidence>
<reference evidence="9" key="1">
    <citation type="journal article" date="2017" name="Plant J.">
        <title>The pomegranate (Punica granatum L.) genome and the genomics of punicalagin biosynthesis.</title>
        <authorList>
            <person name="Qin G."/>
            <person name="Xu C."/>
            <person name="Ming R."/>
            <person name="Tang H."/>
            <person name="Guyot R."/>
            <person name="Kramer E.M."/>
            <person name="Hu Y."/>
            <person name="Yi X."/>
            <person name="Qi Y."/>
            <person name="Xu X."/>
            <person name="Gao Z."/>
            <person name="Pan H."/>
            <person name="Jian J."/>
            <person name="Tian Y."/>
            <person name="Yue Z."/>
            <person name="Xu Y."/>
        </authorList>
    </citation>
    <scope>NUCLEOTIDE SEQUENCE [LARGE SCALE GENOMIC DNA]</scope>
    <source>
        <strain evidence="9">cv. Dabenzi</strain>
    </source>
</reference>
<sequence length="273" mass="29166">MAQPEMQNHSPEVKEPVPKVPKLHQNGVDEPADKEPAPFFKVVRLSEKAILPSRGSPLSAGYDLSSACEAKVPARGKALINTDLSIAVPPGTYARIEDSFGTGLAEAGASGLDPGDCRQLDDSTGIWMLNNVIDMLLSPNIMEFSRACLGAGICLLVCKSFALKKRLHCVLWAACAELIFATFVEPIFATFHPKIVSGHSMFLKQAVICNVLFGDDLLAGNEPPNSSIANGCEMSLTIAQPVWLHGIFLCHCAFGIIAGLCAVPTLFLYSLVG</sequence>
<evidence type="ECO:0000313" key="9">
    <source>
        <dbReference type="Proteomes" id="UP000197138"/>
    </source>
</evidence>
<dbReference type="SUPFAM" id="SSF51283">
    <property type="entry name" value="dUTPase-like"/>
    <property type="match status" value="1"/>
</dbReference>
<feature type="domain" description="dUTPase-like" evidence="7">
    <location>
        <begin position="48"/>
        <end position="96"/>
    </location>
</feature>
<dbReference type="GO" id="GO:0000287">
    <property type="term" value="F:magnesium ion binding"/>
    <property type="evidence" value="ECO:0007669"/>
    <property type="project" value="InterPro"/>
</dbReference>
<evidence type="ECO:0000256" key="2">
    <source>
        <dbReference type="ARBA" id="ARBA00006581"/>
    </source>
</evidence>
<accession>A0A218X6F6</accession>
<evidence type="ECO:0000256" key="3">
    <source>
        <dbReference type="ARBA" id="ARBA00012379"/>
    </source>
</evidence>
<keyword evidence="6" id="KW-1133">Transmembrane helix</keyword>
<feature type="transmembrane region" description="Helical" evidence="6">
    <location>
        <begin position="243"/>
        <end position="269"/>
    </location>
</feature>
<dbReference type="InterPro" id="IPR036157">
    <property type="entry name" value="dUTPase-like_sf"/>
</dbReference>
<protein>
    <recommendedName>
        <fullName evidence="3">dUTP diphosphatase</fullName>
        <ecNumber evidence="3">3.6.1.23</ecNumber>
    </recommendedName>
</protein>
<keyword evidence="6" id="KW-0812">Transmembrane</keyword>
<comment type="caution">
    <text evidence="8">The sequence shown here is derived from an EMBL/GenBank/DDBJ whole genome shotgun (WGS) entry which is preliminary data.</text>
</comment>
<proteinExistence type="inferred from homology"/>
<evidence type="ECO:0000313" key="8">
    <source>
        <dbReference type="EMBL" id="OWM80835.1"/>
    </source>
</evidence>
<dbReference type="Proteomes" id="UP000197138">
    <property type="component" value="Unassembled WGS sequence"/>
</dbReference>
<organism evidence="8 9">
    <name type="scientific">Punica granatum</name>
    <name type="common">Pomegranate</name>
    <dbReference type="NCBI Taxonomy" id="22663"/>
    <lineage>
        <taxon>Eukaryota</taxon>
        <taxon>Viridiplantae</taxon>
        <taxon>Streptophyta</taxon>
        <taxon>Embryophyta</taxon>
        <taxon>Tracheophyta</taxon>
        <taxon>Spermatophyta</taxon>
        <taxon>Magnoliopsida</taxon>
        <taxon>eudicotyledons</taxon>
        <taxon>Gunneridae</taxon>
        <taxon>Pentapetalae</taxon>
        <taxon>rosids</taxon>
        <taxon>malvids</taxon>
        <taxon>Myrtales</taxon>
        <taxon>Lythraceae</taxon>
        <taxon>Punica</taxon>
    </lineage>
</organism>
<comment type="pathway">
    <text evidence="1">Pyrimidine metabolism; dUMP biosynthesis; dUMP from dCTP (dUTP route): step 2/2.</text>
</comment>
<dbReference type="InterPro" id="IPR008181">
    <property type="entry name" value="dUTPase"/>
</dbReference>
<name>A0A218X6F6_PUNGR</name>
<feature type="compositionally biased region" description="Polar residues" evidence="5">
    <location>
        <begin position="1"/>
        <end position="10"/>
    </location>
</feature>
<evidence type="ECO:0000256" key="4">
    <source>
        <dbReference type="ARBA" id="ARBA00023080"/>
    </source>
</evidence>
<dbReference type="Pfam" id="PF00692">
    <property type="entry name" value="dUTPase"/>
    <property type="match status" value="1"/>
</dbReference>
<keyword evidence="4" id="KW-0546">Nucleotide metabolism</keyword>
<dbReference type="PANTHER" id="PTHR11241">
    <property type="entry name" value="DEOXYURIDINE 5'-TRIPHOSPHATE NUCLEOTIDOHYDROLASE"/>
    <property type="match status" value="1"/>
</dbReference>
<gene>
    <name evidence="8" type="ORF">CDL15_Pgr006866</name>
</gene>
<dbReference type="GO" id="GO:0004170">
    <property type="term" value="F:dUTP diphosphatase activity"/>
    <property type="evidence" value="ECO:0007669"/>
    <property type="project" value="UniProtKB-EC"/>
</dbReference>
<dbReference type="GO" id="GO:0006226">
    <property type="term" value="P:dUMP biosynthetic process"/>
    <property type="evidence" value="ECO:0007669"/>
    <property type="project" value="InterPro"/>
</dbReference>
<evidence type="ECO:0000256" key="1">
    <source>
        <dbReference type="ARBA" id="ARBA00005142"/>
    </source>
</evidence>
<dbReference type="AlphaFoldDB" id="A0A218X6F6"/>
<keyword evidence="6" id="KW-0472">Membrane</keyword>
<dbReference type="GO" id="GO:0046081">
    <property type="term" value="P:dUTP catabolic process"/>
    <property type="evidence" value="ECO:0007669"/>
    <property type="project" value="InterPro"/>
</dbReference>
<evidence type="ECO:0000259" key="7">
    <source>
        <dbReference type="Pfam" id="PF00692"/>
    </source>
</evidence>
<evidence type="ECO:0000256" key="5">
    <source>
        <dbReference type="SAM" id="MobiDB-lite"/>
    </source>
</evidence>
<dbReference type="EC" id="3.6.1.23" evidence="3"/>
<dbReference type="PANTHER" id="PTHR11241:SF0">
    <property type="entry name" value="DEOXYURIDINE 5'-TRIPHOSPHATE NUCLEOTIDOHYDROLASE"/>
    <property type="match status" value="1"/>
</dbReference>
<comment type="similarity">
    <text evidence="2">Belongs to the dUTPase family.</text>
</comment>